<dbReference type="PROSITE" id="PS50113">
    <property type="entry name" value="PAC"/>
    <property type="match status" value="1"/>
</dbReference>
<proteinExistence type="predicted"/>
<feature type="transmembrane region" description="Helical" evidence="1">
    <location>
        <begin position="113"/>
        <end position="133"/>
    </location>
</feature>
<sequence>MTPDSDIAHWRSEIISRMIAIVLVLGIITAVPSIVLAVRNDMWPMIAVDIVALAWLGALWRMRRLSYRARVVNFIAIVFFASIGLMINVGYVAQVFLMAPSVFAVVLLGMRPALVAVAGSGLVILVLGLTGLARPELAGFPPDGFVATILATLNFLFIGTMITVCCGTLLQKVTKSLADLQQFAASLEEGKNALHAANAELRLTAAAVAQLNDRVIIARASTDPARPQPIIFANDAFLRGTGFTREEVLGRSMTMFSGPETDPVEAARIASHMARGEGLSSELQIHAKSGAAHWVELDISPFRDETGAHTHWVIVGRDISERKKAANAIHQLAYYDVLTGLPNRRRLMEQLNIRLAQAGSAHGALLFIDLDHFKYVNDARGHATGDDLLRNTAQVISSLVRGDDMAARLGGDEFVVLLTGIAGDDAAVAAAATARAQAIGMALAREVAIDSQHYSTSASIGIALLRPGQSADDLLREADTAMYRAKANGRNGVALFESTMRAEMEERLTLERDLANGFRRGELSMHLQLQFDADARPAGAEMLMRWRRADGRMVPPDVFIPLAETTGLIVQLGEWALRQACLAWQQLAALGHAMPLSVNVSPTQFRQADFVATVQRQLAETGMPPDQLILEVTEGIVVGDRDGTIARMQELAGMGVRFSIDDFGTGYSNLAYLKRMPLYELKIDKSFIHETPGDADGTAIVRSILAMAAQLRLRVVAEGVESQEQARYLTANGAPHMQGFLFARPKPLADVLAELARLGEAVPDEAGR</sequence>
<protein>
    <recommendedName>
        <fullName evidence="8">EAL domain-containing protein</fullName>
    </recommendedName>
</protein>
<evidence type="ECO:0000256" key="1">
    <source>
        <dbReference type="SAM" id="Phobius"/>
    </source>
</evidence>
<dbReference type="SMART" id="SM00052">
    <property type="entry name" value="EAL"/>
    <property type="match status" value="1"/>
</dbReference>
<keyword evidence="1" id="KW-0812">Transmembrane</keyword>
<dbReference type="NCBIfam" id="TIGR00229">
    <property type="entry name" value="sensory_box"/>
    <property type="match status" value="1"/>
</dbReference>
<feature type="transmembrane region" description="Helical" evidence="1">
    <location>
        <begin position="42"/>
        <end position="60"/>
    </location>
</feature>
<dbReference type="Proteomes" id="UP000628442">
    <property type="component" value="Unassembled WGS sequence"/>
</dbReference>
<dbReference type="SMART" id="SM00086">
    <property type="entry name" value="PAC"/>
    <property type="match status" value="1"/>
</dbReference>
<organism evidence="6 7">
    <name type="scientific">Pseudoduganella albidiflava</name>
    <dbReference type="NCBI Taxonomy" id="321983"/>
    <lineage>
        <taxon>Bacteria</taxon>
        <taxon>Pseudomonadati</taxon>
        <taxon>Pseudomonadota</taxon>
        <taxon>Betaproteobacteria</taxon>
        <taxon>Burkholderiales</taxon>
        <taxon>Oxalobacteraceae</taxon>
        <taxon>Telluria group</taxon>
        <taxon>Pseudoduganella</taxon>
    </lineage>
</organism>
<feature type="domain" description="EAL" evidence="4">
    <location>
        <begin position="507"/>
        <end position="759"/>
    </location>
</feature>
<gene>
    <name evidence="6" type="ORF">GCM10007387_50240</name>
</gene>
<dbReference type="AlphaFoldDB" id="A0AA87Y1A8"/>
<dbReference type="SUPFAM" id="SSF55073">
    <property type="entry name" value="Nucleotide cyclase"/>
    <property type="match status" value="1"/>
</dbReference>
<dbReference type="Pfam" id="PF20969">
    <property type="entry name" value="MASE11"/>
    <property type="match status" value="1"/>
</dbReference>
<dbReference type="InterPro" id="IPR035965">
    <property type="entry name" value="PAS-like_dom_sf"/>
</dbReference>
<dbReference type="InterPro" id="IPR043128">
    <property type="entry name" value="Rev_trsase/Diguanyl_cyclase"/>
</dbReference>
<dbReference type="PANTHER" id="PTHR44757:SF2">
    <property type="entry name" value="BIOFILM ARCHITECTURE MAINTENANCE PROTEIN MBAA"/>
    <property type="match status" value="1"/>
</dbReference>
<keyword evidence="1" id="KW-1133">Transmembrane helix</keyword>
<dbReference type="Gene3D" id="3.20.20.450">
    <property type="entry name" value="EAL domain"/>
    <property type="match status" value="1"/>
</dbReference>
<dbReference type="InterPro" id="IPR001610">
    <property type="entry name" value="PAC"/>
</dbReference>
<dbReference type="InterPro" id="IPR000160">
    <property type="entry name" value="GGDEF_dom"/>
</dbReference>
<dbReference type="InterPro" id="IPR000700">
    <property type="entry name" value="PAS-assoc_C"/>
</dbReference>
<dbReference type="SUPFAM" id="SSF55785">
    <property type="entry name" value="PYP-like sensor domain (PAS domain)"/>
    <property type="match status" value="1"/>
</dbReference>
<feature type="domain" description="GGDEF" evidence="5">
    <location>
        <begin position="361"/>
        <end position="498"/>
    </location>
</feature>
<evidence type="ECO:0000259" key="5">
    <source>
        <dbReference type="PROSITE" id="PS50887"/>
    </source>
</evidence>
<evidence type="ECO:0000313" key="6">
    <source>
        <dbReference type="EMBL" id="GGY61627.1"/>
    </source>
</evidence>
<dbReference type="InterPro" id="IPR048437">
    <property type="entry name" value="MASE11"/>
</dbReference>
<evidence type="ECO:0008006" key="8">
    <source>
        <dbReference type="Google" id="ProtNLM"/>
    </source>
</evidence>
<accession>A0AA87Y1A8</accession>
<dbReference type="NCBIfam" id="TIGR00254">
    <property type="entry name" value="GGDEF"/>
    <property type="match status" value="1"/>
</dbReference>
<reference evidence="6" key="1">
    <citation type="journal article" date="2014" name="Int. J. Syst. Evol. Microbiol.">
        <title>Complete genome sequence of Corynebacterium casei LMG S-19264T (=DSM 44701T), isolated from a smear-ripened cheese.</title>
        <authorList>
            <consortium name="US DOE Joint Genome Institute (JGI-PGF)"/>
            <person name="Walter F."/>
            <person name="Albersmeier A."/>
            <person name="Kalinowski J."/>
            <person name="Ruckert C."/>
        </authorList>
    </citation>
    <scope>NUCLEOTIDE SEQUENCE</scope>
    <source>
        <strain evidence="6">KCTC 12343</strain>
    </source>
</reference>
<dbReference type="Pfam" id="PF00563">
    <property type="entry name" value="EAL"/>
    <property type="match status" value="1"/>
</dbReference>
<feature type="transmembrane region" description="Helical" evidence="1">
    <location>
        <begin position="145"/>
        <end position="170"/>
    </location>
</feature>
<dbReference type="RefSeq" id="WP_174800429.1">
    <property type="nucleotide sequence ID" value="NZ_BMWV01000015.1"/>
</dbReference>
<evidence type="ECO:0000313" key="7">
    <source>
        <dbReference type="Proteomes" id="UP000628442"/>
    </source>
</evidence>
<reference evidence="6" key="2">
    <citation type="submission" date="2022-12" db="EMBL/GenBank/DDBJ databases">
        <authorList>
            <person name="Sun Q."/>
            <person name="Kim S."/>
        </authorList>
    </citation>
    <scope>NUCLEOTIDE SEQUENCE</scope>
    <source>
        <strain evidence="6">KCTC 12343</strain>
    </source>
</reference>
<dbReference type="Gene3D" id="3.30.70.270">
    <property type="match status" value="1"/>
</dbReference>
<dbReference type="InterPro" id="IPR035919">
    <property type="entry name" value="EAL_sf"/>
</dbReference>
<feature type="transmembrane region" description="Helical" evidence="1">
    <location>
        <begin position="18"/>
        <end position="36"/>
    </location>
</feature>
<dbReference type="SMART" id="SM00267">
    <property type="entry name" value="GGDEF"/>
    <property type="match status" value="1"/>
</dbReference>
<dbReference type="PROSITE" id="PS50887">
    <property type="entry name" value="GGDEF"/>
    <property type="match status" value="1"/>
</dbReference>
<dbReference type="Gene3D" id="3.30.450.20">
    <property type="entry name" value="PAS domain"/>
    <property type="match status" value="1"/>
</dbReference>
<feature type="domain" description="PAS" evidence="2">
    <location>
        <begin position="230"/>
        <end position="260"/>
    </location>
</feature>
<dbReference type="CDD" id="cd01948">
    <property type="entry name" value="EAL"/>
    <property type="match status" value="1"/>
</dbReference>
<dbReference type="Pfam" id="PF13426">
    <property type="entry name" value="PAS_9"/>
    <property type="match status" value="1"/>
</dbReference>
<evidence type="ECO:0000259" key="4">
    <source>
        <dbReference type="PROSITE" id="PS50883"/>
    </source>
</evidence>
<dbReference type="CDD" id="cd00130">
    <property type="entry name" value="PAS"/>
    <property type="match status" value="1"/>
</dbReference>
<feature type="domain" description="PAC" evidence="3">
    <location>
        <begin position="279"/>
        <end position="331"/>
    </location>
</feature>
<dbReference type="SUPFAM" id="SSF141868">
    <property type="entry name" value="EAL domain-like"/>
    <property type="match status" value="1"/>
</dbReference>
<dbReference type="InterPro" id="IPR029787">
    <property type="entry name" value="Nucleotide_cyclase"/>
</dbReference>
<dbReference type="PROSITE" id="PS50112">
    <property type="entry name" value="PAS"/>
    <property type="match status" value="1"/>
</dbReference>
<keyword evidence="1" id="KW-0472">Membrane</keyword>
<dbReference type="EMBL" id="BMWV01000015">
    <property type="protein sequence ID" value="GGY61627.1"/>
    <property type="molecule type" value="Genomic_DNA"/>
</dbReference>
<dbReference type="InterPro" id="IPR001633">
    <property type="entry name" value="EAL_dom"/>
</dbReference>
<dbReference type="InterPro" id="IPR000014">
    <property type="entry name" value="PAS"/>
</dbReference>
<dbReference type="CDD" id="cd01949">
    <property type="entry name" value="GGDEF"/>
    <property type="match status" value="1"/>
</dbReference>
<evidence type="ECO:0000259" key="2">
    <source>
        <dbReference type="PROSITE" id="PS50112"/>
    </source>
</evidence>
<comment type="caution">
    <text evidence="6">The sequence shown here is derived from an EMBL/GenBank/DDBJ whole genome shotgun (WGS) entry which is preliminary data.</text>
</comment>
<evidence type="ECO:0000259" key="3">
    <source>
        <dbReference type="PROSITE" id="PS50113"/>
    </source>
</evidence>
<feature type="transmembrane region" description="Helical" evidence="1">
    <location>
        <begin position="72"/>
        <end position="93"/>
    </location>
</feature>
<name>A0AA87Y1A8_9BURK</name>
<dbReference type="InterPro" id="IPR052155">
    <property type="entry name" value="Biofilm_reg_signaling"/>
</dbReference>
<dbReference type="Pfam" id="PF00990">
    <property type="entry name" value="GGDEF"/>
    <property type="match status" value="1"/>
</dbReference>
<dbReference type="PROSITE" id="PS50883">
    <property type="entry name" value="EAL"/>
    <property type="match status" value="1"/>
</dbReference>
<dbReference type="PANTHER" id="PTHR44757">
    <property type="entry name" value="DIGUANYLATE CYCLASE DGCP"/>
    <property type="match status" value="1"/>
</dbReference>